<dbReference type="InterPro" id="IPR013750">
    <property type="entry name" value="GHMP_kinase_C_dom"/>
</dbReference>
<dbReference type="RefSeq" id="WP_173023843.1">
    <property type="nucleotide sequence ID" value="NZ_JACOPQ010000009.1"/>
</dbReference>
<evidence type="ECO:0000256" key="1">
    <source>
        <dbReference type="ARBA" id="ARBA00009684"/>
    </source>
</evidence>
<dbReference type="InterPro" id="IPR036554">
    <property type="entry name" value="GHMP_kinase_C_sf"/>
</dbReference>
<organism evidence="12 13">
    <name type="scientific">Lawsonibacter faecis</name>
    <dbReference type="NCBI Taxonomy" id="2763052"/>
    <lineage>
        <taxon>Bacteria</taxon>
        <taxon>Bacillati</taxon>
        <taxon>Bacillota</taxon>
        <taxon>Clostridia</taxon>
        <taxon>Eubacteriales</taxon>
        <taxon>Oscillospiraceae</taxon>
        <taxon>Lawsonibacter</taxon>
    </lineage>
</organism>
<sequence>MPTIEVKAYAKLNLTLDVLGRREDGYHELRMVMQSVALSDTLRVTTHTGGGLAVSTDKSFLPCDERNLAAAAALRFQEAAGVDLGGAAIGIEKRIPVCAGMAGGSSDAAAVLRALDELAQTNLTAAALAKIGEAVGSDVPYCVHGGTALAEGRGELITPLPPLPSCHIVLCKPYFSSSTPELFRQLDSVRLRRRPDTAGIISALEAGDLEGVARRLYNVFEDVFPSRRAVEITGIKNTLIQHGALGACMSGTGPTVFGLFPEGDCARRAYEDLGQTYRETFLTKSI</sequence>
<dbReference type="UniPathway" id="UPA00056">
    <property type="reaction ID" value="UER00094"/>
</dbReference>
<dbReference type="Pfam" id="PF08544">
    <property type="entry name" value="GHMP_kinases_C"/>
    <property type="match status" value="1"/>
</dbReference>
<comment type="function">
    <text evidence="9">Catalyzes the phosphorylation of the position 2 hydroxy group of 4-diphosphocytidyl-2C-methyl-D-erythritol.</text>
</comment>
<comment type="catalytic activity">
    <reaction evidence="9">
        <text>4-CDP-2-C-methyl-D-erythritol + ATP = 4-CDP-2-C-methyl-D-erythritol 2-phosphate + ADP + H(+)</text>
        <dbReference type="Rhea" id="RHEA:18437"/>
        <dbReference type="ChEBI" id="CHEBI:15378"/>
        <dbReference type="ChEBI" id="CHEBI:30616"/>
        <dbReference type="ChEBI" id="CHEBI:57823"/>
        <dbReference type="ChEBI" id="CHEBI:57919"/>
        <dbReference type="ChEBI" id="CHEBI:456216"/>
        <dbReference type="EC" id="2.7.1.148"/>
    </reaction>
</comment>
<evidence type="ECO:0000256" key="8">
    <source>
        <dbReference type="ARBA" id="ARBA00032554"/>
    </source>
</evidence>
<accession>A0A8J6JKI4</accession>
<feature type="domain" description="GHMP kinase N-terminal" evidence="10">
    <location>
        <begin position="67"/>
        <end position="146"/>
    </location>
</feature>
<evidence type="ECO:0000256" key="6">
    <source>
        <dbReference type="ARBA" id="ARBA00022777"/>
    </source>
</evidence>
<evidence type="ECO:0000313" key="12">
    <source>
        <dbReference type="EMBL" id="MBC5737708.1"/>
    </source>
</evidence>
<dbReference type="PANTHER" id="PTHR43527">
    <property type="entry name" value="4-DIPHOSPHOCYTIDYL-2-C-METHYL-D-ERYTHRITOL KINASE, CHLOROPLASTIC"/>
    <property type="match status" value="1"/>
</dbReference>
<dbReference type="Gene3D" id="3.30.70.890">
    <property type="entry name" value="GHMP kinase, C-terminal domain"/>
    <property type="match status" value="1"/>
</dbReference>
<evidence type="ECO:0000259" key="10">
    <source>
        <dbReference type="Pfam" id="PF00288"/>
    </source>
</evidence>
<dbReference type="SUPFAM" id="SSF55060">
    <property type="entry name" value="GHMP Kinase, C-terminal domain"/>
    <property type="match status" value="1"/>
</dbReference>
<dbReference type="GO" id="GO:0050515">
    <property type="term" value="F:4-(cytidine 5'-diphospho)-2-C-methyl-D-erythritol kinase activity"/>
    <property type="evidence" value="ECO:0007669"/>
    <property type="project" value="UniProtKB-UniRule"/>
</dbReference>
<dbReference type="GO" id="GO:0005524">
    <property type="term" value="F:ATP binding"/>
    <property type="evidence" value="ECO:0007669"/>
    <property type="project" value="UniProtKB-UniRule"/>
</dbReference>
<feature type="active site" evidence="9">
    <location>
        <position position="11"/>
    </location>
</feature>
<evidence type="ECO:0000256" key="3">
    <source>
        <dbReference type="ARBA" id="ARBA00017473"/>
    </source>
</evidence>
<dbReference type="InterPro" id="IPR020568">
    <property type="entry name" value="Ribosomal_Su5_D2-typ_SF"/>
</dbReference>
<proteinExistence type="inferred from homology"/>
<evidence type="ECO:0000313" key="13">
    <source>
        <dbReference type="Proteomes" id="UP000607645"/>
    </source>
</evidence>
<evidence type="ECO:0000256" key="2">
    <source>
        <dbReference type="ARBA" id="ARBA00012052"/>
    </source>
</evidence>
<reference evidence="12" key="1">
    <citation type="submission" date="2020-08" db="EMBL/GenBank/DDBJ databases">
        <title>Genome public.</title>
        <authorList>
            <person name="Liu C."/>
            <person name="Sun Q."/>
        </authorList>
    </citation>
    <scope>NUCLEOTIDE SEQUENCE</scope>
    <source>
        <strain evidence="12">NSJ-52</strain>
    </source>
</reference>
<dbReference type="NCBIfam" id="TIGR00154">
    <property type="entry name" value="ispE"/>
    <property type="match status" value="1"/>
</dbReference>
<feature type="domain" description="GHMP kinase C-terminal" evidence="11">
    <location>
        <begin position="201"/>
        <end position="278"/>
    </location>
</feature>
<keyword evidence="13" id="KW-1185">Reference proteome</keyword>
<gene>
    <name evidence="9" type="primary">ispE</name>
    <name evidence="12" type="ORF">H8S62_11900</name>
</gene>
<protein>
    <recommendedName>
        <fullName evidence="3 9">4-diphosphocytidyl-2-C-methyl-D-erythritol kinase</fullName>
        <shortName evidence="9">CMK</shortName>
        <ecNumber evidence="2 9">2.7.1.148</ecNumber>
    </recommendedName>
    <alternativeName>
        <fullName evidence="8 9">4-(cytidine-5'-diphospho)-2-C-methyl-D-erythritol kinase</fullName>
    </alternativeName>
</protein>
<dbReference type="PIRSF" id="PIRSF010376">
    <property type="entry name" value="IspE"/>
    <property type="match status" value="1"/>
</dbReference>
<feature type="binding site" evidence="9">
    <location>
        <begin position="96"/>
        <end position="106"/>
    </location>
    <ligand>
        <name>ATP</name>
        <dbReference type="ChEBI" id="CHEBI:30616"/>
    </ligand>
</feature>
<keyword evidence="6 9" id="KW-0418">Kinase</keyword>
<keyword evidence="5 9" id="KW-0547">Nucleotide-binding</keyword>
<comment type="similarity">
    <text evidence="1 9">Belongs to the GHMP kinase family. IspE subfamily.</text>
</comment>
<dbReference type="Proteomes" id="UP000607645">
    <property type="component" value="Unassembled WGS sequence"/>
</dbReference>
<keyword evidence="9" id="KW-0414">Isoprene biosynthesis</keyword>
<feature type="active site" evidence="9">
    <location>
        <position position="138"/>
    </location>
</feature>
<dbReference type="HAMAP" id="MF_00061">
    <property type="entry name" value="IspE"/>
    <property type="match status" value="1"/>
</dbReference>
<dbReference type="InterPro" id="IPR006204">
    <property type="entry name" value="GHMP_kinase_N_dom"/>
</dbReference>
<dbReference type="EC" id="2.7.1.148" evidence="2 9"/>
<evidence type="ECO:0000256" key="4">
    <source>
        <dbReference type="ARBA" id="ARBA00022679"/>
    </source>
</evidence>
<comment type="caution">
    <text evidence="12">The sequence shown here is derived from an EMBL/GenBank/DDBJ whole genome shotgun (WGS) entry which is preliminary data.</text>
</comment>
<dbReference type="GO" id="GO:0016114">
    <property type="term" value="P:terpenoid biosynthetic process"/>
    <property type="evidence" value="ECO:0007669"/>
    <property type="project" value="UniProtKB-UniRule"/>
</dbReference>
<evidence type="ECO:0000256" key="9">
    <source>
        <dbReference type="HAMAP-Rule" id="MF_00061"/>
    </source>
</evidence>
<keyword evidence="7 9" id="KW-0067">ATP-binding</keyword>
<evidence type="ECO:0000256" key="5">
    <source>
        <dbReference type="ARBA" id="ARBA00022741"/>
    </source>
</evidence>
<name>A0A8J6JKI4_9FIRM</name>
<dbReference type="InterPro" id="IPR014721">
    <property type="entry name" value="Ribsml_uS5_D2-typ_fold_subgr"/>
</dbReference>
<dbReference type="GO" id="GO:0019288">
    <property type="term" value="P:isopentenyl diphosphate biosynthetic process, methylerythritol 4-phosphate pathway"/>
    <property type="evidence" value="ECO:0007669"/>
    <property type="project" value="UniProtKB-UniRule"/>
</dbReference>
<dbReference type="SUPFAM" id="SSF54211">
    <property type="entry name" value="Ribosomal protein S5 domain 2-like"/>
    <property type="match status" value="1"/>
</dbReference>
<dbReference type="Gene3D" id="3.30.230.10">
    <property type="match status" value="1"/>
</dbReference>
<dbReference type="EMBL" id="JACOPQ010000009">
    <property type="protein sequence ID" value="MBC5737708.1"/>
    <property type="molecule type" value="Genomic_DNA"/>
</dbReference>
<dbReference type="Pfam" id="PF00288">
    <property type="entry name" value="GHMP_kinases_N"/>
    <property type="match status" value="1"/>
</dbReference>
<evidence type="ECO:0000256" key="7">
    <source>
        <dbReference type="ARBA" id="ARBA00022840"/>
    </source>
</evidence>
<evidence type="ECO:0000259" key="11">
    <source>
        <dbReference type="Pfam" id="PF08544"/>
    </source>
</evidence>
<keyword evidence="4 9" id="KW-0808">Transferase</keyword>
<comment type="pathway">
    <text evidence="9">Isoprenoid biosynthesis; isopentenyl diphosphate biosynthesis via DXP pathway; isopentenyl diphosphate from 1-deoxy-D-xylulose 5-phosphate: step 3/6.</text>
</comment>
<dbReference type="InterPro" id="IPR004424">
    <property type="entry name" value="IspE"/>
</dbReference>
<dbReference type="AlphaFoldDB" id="A0A8J6JKI4"/>
<dbReference type="PANTHER" id="PTHR43527:SF2">
    <property type="entry name" value="4-DIPHOSPHOCYTIDYL-2-C-METHYL-D-ERYTHRITOL KINASE, CHLOROPLASTIC"/>
    <property type="match status" value="1"/>
</dbReference>